<dbReference type="Proteomes" id="UP000005087">
    <property type="component" value="Plasmid pSACGL01"/>
</dbReference>
<evidence type="ECO:0000313" key="1">
    <source>
        <dbReference type="EMBL" id="EIF01236.1"/>
    </source>
</evidence>
<sequence>MPTVPIGDAITRRIVIRPAEVPACELPESEPTLADLLAIEYGDDVLVQRRIDQALRLSAFEHTHRELMELRRRYRDLADEDEVDTTPTFWRAA</sequence>
<dbReference type="RefSeq" id="WP_005467154.1">
    <property type="nucleotide sequence ID" value="NZ_CM001485.1"/>
</dbReference>
<reference evidence="2" key="2">
    <citation type="submission" date="2012-01" db="EMBL/GenBank/DDBJ databases">
        <title>Noncontiguous Finished sequence of chromosome of Saccharomonospora glauca K62.</title>
        <authorList>
            <consortium name="US DOE Joint Genome Institute"/>
            <person name="Lucas S."/>
            <person name="Han J."/>
            <person name="Lapidus A."/>
            <person name="Cheng J.-F."/>
            <person name="Goodwin L."/>
            <person name="Pitluck S."/>
            <person name="Peters L."/>
            <person name="Mikhailova N."/>
            <person name="Held B."/>
            <person name="Detter J.C."/>
            <person name="Han C."/>
            <person name="Tapia R."/>
            <person name="Land M."/>
            <person name="Hauser L."/>
            <person name="Kyrpides N."/>
            <person name="Ivanova N."/>
            <person name="Pagani I."/>
            <person name="Brambilla E.-M."/>
            <person name="Klenk H.-P."/>
            <person name="Woyke T."/>
        </authorList>
    </citation>
    <scope>NUCLEOTIDE SEQUENCE [LARGE SCALE GENOMIC DNA]</scope>
    <source>
        <strain evidence="2">K62</strain>
        <plasmid evidence="2">pSACGL01</plasmid>
    </source>
</reference>
<proteinExistence type="predicted"/>
<keyword evidence="2" id="KW-1185">Reference proteome</keyword>
<evidence type="ECO:0000313" key="2">
    <source>
        <dbReference type="Proteomes" id="UP000005087"/>
    </source>
</evidence>
<keyword evidence="1" id="KW-0614">Plasmid</keyword>
<accession>H1JNY7</accession>
<dbReference type="EMBL" id="CM001485">
    <property type="protein sequence ID" value="EIF01236.1"/>
    <property type="molecule type" value="Genomic_DNA"/>
</dbReference>
<protein>
    <submittedName>
        <fullName evidence="1">Uncharacterized protein</fullName>
    </submittedName>
</protein>
<dbReference type="AlphaFoldDB" id="H1JNY7"/>
<organism evidence="1 2">
    <name type="scientific">Saccharomonospora glauca K62</name>
    <dbReference type="NCBI Taxonomy" id="928724"/>
    <lineage>
        <taxon>Bacteria</taxon>
        <taxon>Bacillati</taxon>
        <taxon>Actinomycetota</taxon>
        <taxon>Actinomycetes</taxon>
        <taxon>Pseudonocardiales</taxon>
        <taxon>Pseudonocardiaceae</taxon>
        <taxon>Saccharomonospora</taxon>
    </lineage>
</organism>
<dbReference type="OrthoDB" id="9963503at2"/>
<reference evidence="1 2" key="1">
    <citation type="submission" date="2011-09" db="EMBL/GenBank/DDBJ databases">
        <authorList>
            <consortium name="US DOE Joint Genome Institute (JGI-PGF)"/>
            <person name="Lucas S."/>
            <person name="Han J."/>
            <person name="Lapidus A."/>
            <person name="Cheng J.-F."/>
            <person name="Goodwin L."/>
            <person name="Pitluck S."/>
            <person name="Peters L."/>
            <person name="Land M.L."/>
            <person name="Hauser L."/>
            <person name="Brambilla E."/>
            <person name="Klenk H.-P."/>
            <person name="Woyke T.J."/>
        </authorList>
    </citation>
    <scope>NUCLEOTIDE SEQUENCE [LARGE SCALE GENOMIC DNA]</scope>
    <source>
        <strain evidence="1 2">K62</strain>
        <plasmid evidence="1 2">pSACGL01</plasmid>
    </source>
</reference>
<geneLocation type="plasmid" evidence="1 2">
    <name>pSACGL01</name>
</geneLocation>
<name>H1JNY7_9PSEU</name>
<gene>
    <name evidence="1" type="ORF">SacglDRAFT_00022</name>
</gene>
<dbReference type="HOGENOM" id="CLU_2397823_0_0_11"/>